<dbReference type="EMBL" id="JAODAN010000003">
    <property type="protein sequence ID" value="KAK1925705.1"/>
    <property type="molecule type" value="Genomic_DNA"/>
</dbReference>
<feature type="coiled-coil region" evidence="1">
    <location>
        <begin position="397"/>
        <end position="431"/>
    </location>
</feature>
<organism evidence="3 4">
    <name type="scientific">Papiliotrema laurentii</name>
    <name type="common">Cryptococcus laurentii</name>
    <dbReference type="NCBI Taxonomy" id="5418"/>
    <lineage>
        <taxon>Eukaryota</taxon>
        <taxon>Fungi</taxon>
        <taxon>Dikarya</taxon>
        <taxon>Basidiomycota</taxon>
        <taxon>Agaricomycotina</taxon>
        <taxon>Tremellomycetes</taxon>
        <taxon>Tremellales</taxon>
        <taxon>Rhynchogastremaceae</taxon>
        <taxon>Papiliotrema</taxon>
    </lineage>
</organism>
<reference evidence="3" key="1">
    <citation type="submission" date="2023-02" db="EMBL/GenBank/DDBJ databases">
        <title>Identification and recombinant expression of a fungal hydrolase from Papiliotrema laurentii that hydrolyzes apple cutin and clears colloidal polyester polyurethane.</title>
        <authorList>
            <consortium name="DOE Joint Genome Institute"/>
            <person name="Roman V.A."/>
            <person name="Bojanowski C."/>
            <person name="Crable B.R."/>
            <person name="Wagner D.N."/>
            <person name="Hung C.S."/>
            <person name="Nadeau L.J."/>
            <person name="Schratz L."/>
            <person name="Haridas S."/>
            <person name="Pangilinan J."/>
            <person name="Lipzen A."/>
            <person name="Na H."/>
            <person name="Yan M."/>
            <person name="Ng V."/>
            <person name="Grigoriev I.V."/>
            <person name="Spatafora J.W."/>
            <person name="Barlow D."/>
            <person name="Biffinger J."/>
            <person name="Kelley-Loughnane N."/>
            <person name="Varaljay V.A."/>
            <person name="Crookes-Goodson W.J."/>
        </authorList>
    </citation>
    <scope>NUCLEOTIDE SEQUENCE</scope>
    <source>
        <strain evidence="3">5307AH</strain>
    </source>
</reference>
<evidence type="ECO:0000313" key="3">
    <source>
        <dbReference type="EMBL" id="KAK1925705.1"/>
    </source>
</evidence>
<sequence>MLIMSYQNSAAYFADAGLGTPTTGSSRPYTPINGPLELPSYELSTPNGELDLSIEVDGDTTNGQNEENHAGPSTTPAQLGKSLLPRLPHSNSSFDLRSSAITPGKTPNVRKTSDGPLGLGRIPQSAVTQALALHAVSPSDSPTAGKRPPSRNRAHSPSPAPESANLRSPFLGTEPPYSPNGPSDDRHGPVPRKISSSGSAASTRVIDGLQTDLLNARGHNEKLKQEIRANQRLIGSLTRQNEDLKETKERMKVECEGLNNVISRKERLLQEVLERARTAESSLAQHLSTRKALEQSTKKSLQQMSAQLADAQAAQAKAESESHSLKDSVKSLKGVWARELKAAREEIRKAEEKGRKDLEDARQSHVQLVQLVESQASDRASIHQLVKVTMESSATIKSSLESRITELKAQANQSEEAASKAQATAAELAAELGHLRRLMREPRRTSLEDAAQALEADR</sequence>
<accession>A0AAD9FT57</accession>
<evidence type="ECO:0000313" key="4">
    <source>
        <dbReference type="Proteomes" id="UP001182556"/>
    </source>
</evidence>
<protein>
    <recommendedName>
        <fullName evidence="5">SWI5-dependent HO expression protein 3</fullName>
    </recommendedName>
</protein>
<keyword evidence="4" id="KW-1185">Reference proteome</keyword>
<feature type="compositionally biased region" description="Polar residues" evidence="2">
    <location>
        <begin position="89"/>
        <end position="101"/>
    </location>
</feature>
<name>A0AAD9FT57_PAPLA</name>
<comment type="caution">
    <text evidence="3">The sequence shown here is derived from an EMBL/GenBank/DDBJ whole genome shotgun (WGS) entry which is preliminary data.</text>
</comment>
<feature type="region of interest" description="Disordered" evidence="2">
    <location>
        <begin position="55"/>
        <end position="121"/>
    </location>
</feature>
<dbReference type="Proteomes" id="UP001182556">
    <property type="component" value="Unassembled WGS sequence"/>
</dbReference>
<evidence type="ECO:0000256" key="2">
    <source>
        <dbReference type="SAM" id="MobiDB-lite"/>
    </source>
</evidence>
<feature type="coiled-coil region" evidence="1">
    <location>
        <begin position="206"/>
        <end position="360"/>
    </location>
</feature>
<keyword evidence="1" id="KW-0175">Coiled coil</keyword>
<feature type="region of interest" description="Disordered" evidence="2">
    <location>
        <begin position="439"/>
        <end position="458"/>
    </location>
</feature>
<evidence type="ECO:0000256" key="1">
    <source>
        <dbReference type="SAM" id="Coils"/>
    </source>
</evidence>
<proteinExistence type="predicted"/>
<feature type="region of interest" description="Disordered" evidence="2">
    <location>
        <begin position="136"/>
        <end position="203"/>
    </location>
</feature>
<gene>
    <name evidence="3" type="ORF">DB88DRAFT_208250</name>
</gene>
<dbReference type="AlphaFoldDB" id="A0AAD9FT57"/>
<feature type="compositionally biased region" description="Polar residues" evidence="2">
    <location>
        <begin position="59"/>
        <end position="77"/>
    </location>
</feature>
<evidence type="ECO:0008006" key="5">
    <source>
        <dbReference type="Google" id="ProtNLM"/>
    </source>
</evidence>